<dbReference type="GO" id="GO:0005230">
    <property type="term" value="F:extracellular ligand-gated monoatomic ion channel activity"/>
    <property type="evidence" value="ECO:0007669"/>
    <property type="project" value="UniProtKB-ARBA"/>
</dbReference>
<feature type="transmembrane region" description="Helical" evidence="11">
    <location>
        <begin position="236"/>
        <end position="258"/>
    </location>
</feature>
<dbReference type="InterPro" id="IPR006202">
    <property type="entry name" value="Neur_chan_lig-bd"/>
</dbReference>
<protein>
    <submittedName>
        <fullName evidence="14">Uncharacterized protein</fullName>
    </submittedName>
</protein>
<comment type="subcellular location">
    <subcellularLocation>
        <location evidence="2">Cell membrane</location>
    </subcellularLocation>
    <subcellularLocation>
        <location evidence="1">Membrane</location>
        <topology evidence="1">Multi-pass membrane protein</topology>
    </subcellularLocation>
</comment>
<dbReference type="PROSITE" id="PS00236">
    <property type="entry name" value="NEUROTR_ION_CHANNEL"/>
    <property type="match status" value="1"/>
</dbReference>
<dbReference type="Pfam" id="PF02931">
    <property type="entry name" value="Neur_chan_LBD"/>
    <property type="match status" value="1"/>
</dbReference>
<dbReference type="AlphaFoldDB" id="A0ABD6E562"/>
<dbReference type="InterPro" id="IPR036719">
    <property type="entry name" value="Neuro-gated_channel_TM_sf"/>
</dbReference>
<feature type="domain" description="Neurotransmitter-gated ion-channel transmembrane" evidence="13">
    <location>
        <begin position="244"/>
        <end position="360"/>
    </location>
</feature>
<dbReference type="SUPFAM" id="SSF63712">
    <property type="entry name" value="Nicotinic receptor ligand binding domain-like"/>
    <property type="match status" value="1"/>
</dbReference>
<feature type="transmembrane region" description="Helical" evidence="11">
    <location>
        <begin position="265"/>
        <end position="281"/>
    </location>
</feature>
<dbReference type="Proteomes" id="UP001608902">
    <property type="component" value="Unassembled WGS sequence"/>
</dbReference>
<dbReference type="CDD" id="cd18990">
    <property type="entry name" value="LGIC_ECD_GABAAR"/>
    <property type="match status" value="1"/>
</dbReference>
<evidence type="ECO:0000256" key="4">
    <source>
        <dbReference type="ARBA" id="ARBA00022475"/>
    </source>
</evidence>
<dbReference type="Gene3D" id="1.20.58.390">
    <property type="entry name" value="Neurotransmitter-gated ion-channel transmembrane domain"/>
    <property type="match status" value="1"/>
</dbReference>
<feature type="transmembrane region" description="Helical" evidence="11">
    <location>
        <begin position="394"/>
        <end position="412"/>
    </location>
</feature>
<dbReference type="InterPro" id="IPR036734">
    <property type="entry name" value="Neur_chan_lig-bd_sf"/>
</dbReference>
<proteinExistence type="inferred from homology"/>
<dbReference type="InterPro" id="IPR006028">
    <property type="entry name" value="GABAA/Glycine_rcpt"/>
</dbReference>
<evidence type="ECO:0000259" key="13">
    <source>
        <dbReference type="Pfam" id="PF02932"/>
    </source>
</evidence>
<accession>A0ABD6E562</accession>
<dbReference type="InterPro" id="IPR006029">
    <property type="entry name" value="Neurotrans-gated_channel_TM"/>
</dbReference>
<evidence type="ECO:0000256" key="9">
    <source>
        <dbReference type="ARBA" id="ARBA00023136"/>
    </source>
</evidence>
<keyword evidence="10 11" id="KW-0407">Ion channel</keyword>
<feature type="domain" description="Neurotransmitter-gated ion-channel ligand-binding" evidence="12">
    <location>
        <begin position="31"/>
        <end position="235"/>
    </location>
</feature>
<evidence type="ECO:0000256" key="2">
    <source>
        <dbReference type="ARBA" id="ARBA00004236"/>
    </source>
</evidence>
<evidence type="ECO:0000256" key="1">
    <source>
        <dbReference type="ARBA" id="ARBA00004141"/>
    </source>
</evidence>
<evidence type="ECO:0000256" key="10">
    <source>
        <dbReference type="ARBA" id="ARBA00023303"/>
    </source>
</evidence>
<evidence type="ECO:0000259" key="12">
    <source>
        <dbReference type="Pfam" id="PF02931"/>
    </source>
</evidence>
<keyword evidence="4" id="KW-1003">Cell membrane</keyword>
<keyword evidence="9 11" id="KW-0472">Membrane</keyword>
<feature type="transmembrane region" description="Helical" evidence="11">
    <location>
        <begin position="301"/>
        <end position="323"/>
    </location>
</feature>
<keyword evidence="7 11" id="KW-1133">Transmembrane helix</keyword>
<dbReference type="PANTHER" id="PTHR18945">
    <property type="entry name" value="NEUROTRANSMITTER GATED ION CHANNEL"/>
    <property type="match status" value="1"/>
</dbReference>
<comment type="caution">
    <text evidence="14">The sequence shown here is derived from an EMBL/GenBank/DDBJ whole genome shotgun (WGS) entry which is preliminary data.</text>
</comment>
<keyword evidence="6 11" id="KW-0732">Signal</keyword>
<sequence length="417" mass="48539">MQSFLLFPLLYVIVENVYSSSTQPNYGNQRKSIMKTLLKGYDKATFPLSDPIDVEAEVTIQDIGSLSAKTATFVVDLWYSQIWTDPRLVYSHLSPQKNLSLDGAVAQKLWTPNVCFVNSRETYIHMSPESNILLIIYPNGTVWLNHRVRVCGRCGMHLEKFPLDTQHCYLIMEGCGYSIAQVRLHWMKWNPVSVASTRFQLPDFLFINATPSTSMKHYAAGDWDQLVIHFTFKRSYGFYILQAYLPTYLSVFISWIAFWIDSKALQARIILGVNALMALTFQMGNVVKNLPKVSYVKAIDLWFFVCIFFIFMSLCELAIVGYLDKLNDRRTAKYERRQARSLRLWTSSKWECAREVTASRVERQYAASARLYPRRYHYRHFYENTNVGHKIDSCCARVFPLLFAAFNVLYWYHFLSV</sequence>
<gene>
    <name evidence="14" type="ORF">AB6A40_000926</name>
</gene>
<dbReference type="InterPro" id="IPR006201">
    <property type="entry name" value="Neur_channel"/>
</dbReference>
<organism evidence="14 15">
    <name type="scientific">Gnathostoma spinigerum</name>
    <dbReference type="NCBI Taxonomy" id="75299"/>
    <lineage>
        <taxon>Eukaryota</taxon>
        <taxon>Metazoa</taxon>
        <taxon>Ecdysozoa</taxon>
        <taxon>Nematoda</taxon>
        <taxon>Chromadorea</taxon>
        <taxon>Rhabditida</taxon>
        <taxon>Spirurina</taxon>
        <taxon>Gnathostomatomorpha</taxon>
        <taxon>Gnathostomatoidea</taxon>
        <taxon>Gnathostomatidae</taxon>
        <taxon>Gnathostoma</taxon>
    </lineage>
</organism>
<keyword evidence="8 11" id="KW-0406">Ion transport</keyword>
<evidence type="ECO:0000256" key="5">
    <source>
        <dbReference type="ARBA" id="ARBA00022692"/>
    </source>
</evidence>
<evidence type="ECO:0000313" key="15">
    <source>
        <dbReference type="Proteomes" id="UP001608902"/>
    </source>
</evidence>
<dbReference type="PRINTS" id="PR00252">
    <property type="entry name" value="NRIONCHANNEL"/>
</dbReference>
<keyword evidence="15" id="KW-1185">Reference proteome</keyword>
<dbReference type="InterPro" id="IPR038050">
    <property type="entry name" value="Neuro_actylchol_rec"/>
</dbReference>
<dbReference type="GO" id="GO:0005886">
    <property type="term" value="C:plasma membrane"/>
    <property type="evidence" value="ECO:0007669"/>
    <property type="project" value="UniProtKB-SubCell"/>
</dbReference>
<evidence type="ECO:0000256" key="11">
    <source>
        <dbReference type="RuleBase" id="RU000687"/>
    </source>
</evidence>
<dbReference type="InterPro" id="IPR018000">
    <property type="entry name" value="Neurotransmitter_ion_chnl_CS"/>
</dbReference>
<evidence type="ECO:0000313" key="14">
    <source>
        <dbReference type="EMBL" id="MFH4974217.1"/>
    </source>
</evidence>
<evidence type="ECO:0000256" key="3">
    <source>
        <dbReference type="ARBA" id="ARBA00022448"/>
    </source>
</evidence>
<feature type="chain" id="PRO_5044531890" evidence="11">
    <location>
        <begin position="20"/>
        <end position="417"/>
    </location>
</feature>
<name>A0ABD6E562_9BILA</name>
<feature type="signal peptide" evidence="11">
    <location>
        <begin position="1"/>
        <end position="19"/>
    </location>
</feature>
<evidence type="ECO:0000256" key="6">
    <source>
        <dbReference type="ARBA" id="ARBA00022729"/>
    </source>
</evidence>
<dbReference type="PRINTS" id="PR00253">
    <property type="entry name" value="GABAARECEPTR"/>
</dbReference>
<dbReference type="Pfam" id="PF02932">
    <property type="entry name" value="Neur_chan_memb"/>
    <property type="match status" value="1"/>
</dbReference>
<dbReference type="Gene3D" id="2.70.170.10">
    <property type="entry name" value="Neurotransmitter-gated ion-channel ligand-binding domain"/>
    <property type="match status" value="1"/>
</dbReference>
<dbReference type="SUPFAM" id="SSF90112">
    <property type="entry name" value="Neurotransmitter-gated ion-channel transmembrane pore"/>
    <property type="match status" value="1"/>
</dbReference>
<keyword evidence="5 11" id="KW-0812">Transmembrane</keyword>
<dbReference type="EMBL" id="JBGFUD010000299">
    <property type="protein sequence ID" value="MFH4974217.1"/>
    <property type="molecule type" value="Genomic_DNA"/>
</dbReference>
<evidence type="ECO:0000256" key="7">
    <source>
        <dbReference type="ARBA" id="ARBA00022989"/>
    </source>
</evidence>
<reference evidence="14 15" key="1">
    <citation type="submission" date="2024-08" db="EMBL/GenBank/DDBJ databases">
        <title>Gnathostoma spinigerum genome.</title>
        <authorList>
            <person name="Gonzalez-Bertolin B."/>
            <person name="Monzon S."/>
            <person name="Zaballos A."/>
            <person name="Jimenez P."/>
            <person name="Dekumyoy P."/>
            <person name="Varona S."/>
            <person name="Cuesta I."/>
            <person name="Sumanam S."/>
            <person name="Adisakwattana P."/>
            <person name="Gasser R.B."/>
            <person name="Hernandez-Gonzalez A."/>
            <person name="Young N.D."/>
            <person name="Perteguer M.J."/>
        </authorList>
    </citation>
    <scope>NUCLEOTIDE SEQUENCE [LARGE SCALE GENOMIC DNA]</scope>
    <source>
        <strain evidence="14">AL3</strain>
        <tissue evidence="14">Liver</tissue>
    </source>
</reference>
<comment type="similarity">
    <text evidence="11">Belongs to the ligand-gated ion channel (TC 1.A.9) family.</text>
</comment>
<dbReference type="CDD" id="cd19049">
    <property type="entry name" value="LGIC_TM_anion"/>
    <property type="match status" value="1"/>
</dbReference>
<keyword evidence="3 11" id="KW-0813">Transport</keyword>
<evidence type="ECO:0000256" key="8">
    <source>
        <dbReference type="ARBA" id="ARBA00023065"/>
    </source>
</evidence>